<feature type="domain" description="MIP18 family-like" evidence="1">
    <location>
        <begin position="9"/>
        <end position="66"/>
    </location>
</feature>
<organism evidence="3 4">
    <name type="scientific">Putridiphycobacter roseus</name>
    <dbReference type="NCBI Taxonomy" id="2219161"/>
    <lineage>
        <taxon>Bacteria</taxon>
        <taxon>Pseudomonadati</taxon>
        <taxon>Bacteroidota</taxon>
        <taxon>Flavobacteriia</taxon>
        <taxon>Flavobacteriales</taxon>
        <taxon>Crocinitomicaceae</taxon>
        <taxon>Putridiphycobacter</taxon>
    </lineage>
</organism>
<dbReference type="InterPro" id="IPR011883">
    <property type="entry name" value="PaaD-like"/>
</dbReference>
<dbReference type="PANTHER" id="PTHR42831">
    <property type="entry name" value="FE-S PROTEIN MATURATION AUXILIARY FACTOR YITW"/>
    <property type="match status" value="1"/>
</dbReference>
<keyword evidence="4" id="KW-1185">Reference proteome</keyword>
<protein>
    <submittedName>
        <fullName evidence="3">Phenylacetate-CoA oxygenase subunit PaaJ</fullName>
    </submittedName>
</protein>
<dbReference type="Proteomes" id="UP000249248">
    <property type="component" value="Unassembled WGS sequence"/>
</dbReference>
<gene>
    <name evidence="3" type="primary">paaJ</name>
    <name evidence="3" type="ORF">DNU06_04235</name>
</gene>
<dbReference type="OrthoDB" id="3684942at2"/>
<dbReference type="PANTHER" id="PTHR42831:SF3">
    <property type="entry name" value="1,2-PHENYLACETYL-COA EPOXIDASE, SUBUNIT D-RELATED"/>
    <property type="match status" value="1"/>
</dbReference>
<dbReference type="Pfam" id="PF01883">
    <property type="entry name" value="FeS_assembly_P"/>
    <property type="match status" value="1"/>
</dbReference>
<dbReference type="InterPro" id="IPR056572">
    <property type="entry name" value="Zn_ribbon_PaaD"/>
</dbReference>
<dbReference type="AlphaFoldDB" id="A0A2W1NFF7"/>
<dbReference type="Pfam" id="PF23451">
    <property type="entry name" value="Zn_ribbon_PaaD"/>
    <property type="match status" value="1"/>
</dbReference>
<proteinExistence type="predicted"/>
<evidence type="ECO:0000259" key="2">
    <source>
        <dbReference type="Pfam" id="PF23451"/>
    </source>
</evidence>
<dbReference type="RefSeq" id="WP_111061984.1">
    <property type="nucleotide sequence ID" value="NZ_JBHUCU010000002.1"/>
</dbReference>
<dbReference type="InterPro" id="IPR002744">
    <property type="entry name" value="MIP18-like"/>
</dbReference>
<dbReference type="Gene3D" id="3.30.300.130">
    <property type="entry name" value="Fe-S cluster assembly (FSCA)"/>
    <property type="match status" value="1"/>
</dbReference>
<sequence>MVSTNLNEKEIWGWMTEVPDPEIPIINLVELGVIRAVNLKGNAVEIIITPTYTGCPAKQLFVDLISEKLVEKGINDFEVISRIHPVWTTDWLSEETKAKLLKDGISPPTVHNKKIICPHCKSYNTVLASQFGSTPCQSLYKCLECLEPFNYFKCL</sequence>
<dbReference type="SUPFAM" id="SSF117916">
    <property type="entry name" value="Fe-S cluster assembly (FSCA) domain-like"/>
    <property type="match status" value="1"/>
</dbReference>
<accession>A0A2W1NFF7</accession>
<evidence type="ECO:0000313" key="3">
    <source>
        <dbReference type="EMBL" id="PZE17833.1"/>
    </source>
</evidence>
<evidence type="ECO:0000259" key="1">
    <source>
        <dbReference type="Pfam" id="PF01883"/>
    </source>
</evidence>
<name>A0A2W1NFF7_9FLAO</name>
<dbReference type="InterPro" id="IPR052339">
    <property type="entry name" value="Fe-S_Maturation_MIP18"/>
</dbReference>
<dbReference type="InterPro" id="IPR034904">
    <property type="entry name" value="FSCA_dom_sf"/>
</dbReference>
<dbReference type="EMBL" id="QKSB01000002">
    <property type="protein sequence ID" value="PZE17833.1"/>
    <property type="molecule type" value="Genomic_DNA"/>
</dbReference>
<comment type="caution">
    <text evidence="3">The sequence shown here is derived from an EMBL/GenBank/DDBJ whole genome shotgun (WGS) entry which is preliminary data.</text>
</comment>
<reference evidence="3 4" key="1">
    <citation type="submission" date="2018-06" db="EMBL/GenBank/DDBJ databases">
        <title>The draft genome sequence of Crocinitomix sp. SM1701.</title>
        <authorList>
            <person name="Zhang X."/>
        </authorList>
    </citation>
    <scope>NUCLEOTIDE SEQUENCE [LARGE SCALE GENOMIC DNA]</scope>
    <source>
        <strain evidence="3 4">SM1701</strain>
    </source>
</reference>
<evidence type="ECO:0000313" key="4">
    <source>
        <dbReference type="Proteomes" id="UP000249248"/>
    </source>
</evidence>
<feature type="domain" description="PaaD zinc beta ribbon" evidence="2">
    <location>
        <begin position="112"/>
        <end position="153"/>
    </location>
</feature>
<dbReference type="NCBIfam" id="TIGR02159">
    <property type="entry name" value="PA_CoA_Oxy4"/>
    <property type="match status" value="1"/>
</dbReference>